<dbReference type="GO" id="GO:0006508">
    <property type="term" value="P:proteolysis"/>
    <property type="evidence" value="ECO:0007669"/>
    <property type="project" value="UniProtKB-KW"/>
</dbReference>
<dbReference type="Gene3D" id="2.40.10.10">
    <property type="entry name" value="Trypsin-like serine proteases"/>
    <property type="match status" value="2"/>
</dbReference>
<dbReference type="Pfam" id="PF00089">
    <property type="entry name" value="Trypsin"/>
    <property type="match status" value="1"/>
</dbReference>
<sequence>MLVLIILVIVPSVLTDNITREENCELKKHCGAHFLEKPLRYARSLGGTRAKQNEFPWMAAFYVRKVKPTQPFTFTTMACSGVQISKLHVLTAAHCVVENSPYLQMYCSQRIPVRNTDKYTVQDPVFFSMFIGSGCTNPDLCQRNRTNYSVAQVTVHEDYNPCNLSNDLAVIELDRKILPVHGSAICMTNPGELIRYPPYAVGFGIDPTDRPKRKEILSNLRFVKLAELGAGDPRLITAGDYTKSICKGDSGGPLTRKRNGKNYTLTGIAIASDPLCDQPKTDVDTNSSGTGFTGIFTKNFPRRKLLPENSLRRPFST</sequence>
<organism evidence="6 7">
    <name type="scientific">Dictyocaulus viviparus</name>
    <name type="common">Bovine lungworm</name>
    <dbReference type="NCBI Taxonomy" id="29172"/>
    <lineage>
        <taxon>Eukaryota</taxon>
        <taxon>Metazoa</taxon>
        <taxon>Ecdysozoa</taxon>
        <taxon>Nematoda</taxon>
        <taxon>Chromadorea</taxon>
        <taxon>Rhabditida</taxon>
        <taxon>Rhabditina</taxon>
        <taxon>Rhabditomorpha</taxon>
        <taxon>Strongyloidea</taxon>
        <taxon>Metastrongylidae</taxon>
        <taxon>Dictyocaulus</taxon>
    </lineage>
</organism>
<protein>
    <submittedName>
        <fullName evidence="6">Trypsin</fullName>
    </submittedName>
</protein>
<dbReference type="PROSITE" id="PS00135">
    <property type="entry name" value="TRYPSIN_SER"/>
    <property type="match status" value="1"/>
</dbReference>
<feature type="signal peptide" evidence="4">
    <location>
        <begin position="1"/>
        <end position="15"/>
    </location>
</feature>
<dbReference type="InterPro" id="IPR001314">
    <property type="entry name" value="Peptidase_S1A"/>
</dbReference>
<dbReference type="PANTHER" id="PTHR24256">
    <property type="entry name" value="TRYPTASE-RELATED"/>
    <property type="match status" value="1"/>
</dbReference>
<dbReference type="SMART" id="SM00020">
    <property type="entry name" value="Tryp_SPc"/>
    <property type="match status" value="1"/>
</dbReference>
<evidence type="ECO:0000256" key="1">
    <source>
        <dbReference type="ARBA" id="ARBA00023157"/>
    </source>
</evidence>
<reference evidence="7" key="2">
    <citation type="journal article" date="2016" name="Sci. Rep.">
        <title>Dictyocaulus viviparus genome, variome and transcriptome elucidate lungworm biology and support future intervention.</title>
        <authorList>
            <person name="McNulty S.N."/>
            <person name="Strube C."/>
            <person name="Rosa B.A."/>
            <person name="Martin J.C."/>
            <person name="Tyagi R."/>
            <person name="Choi Y.J."/>
            <person name="Wang Q."/>
            <person name="Hallsworth Pepin K."/>
            <person name="Zhang X."/>
            <person name="Ozersky P."/>
            <person name="Wilson R.K."/>
            <person name="Sternberg P.W."/>
            <person name="Gasser R.B."/>
            <person name="Mitreva M."/>
        </authorList>
    </citation>
    <scope>NUCLEOTIDE SEQUENCE [LARGE SCALE GENOMIC DNA]</scope>
    <source>
        <strain evidence="7">HannoverDv2000</strain>
    </source>
</reference>
<dbReference type="InterPro" id="IPR051487">
    <property type="entry name" value="Ser/Thr_Proteases_Immune/Dev"/>
</dbReference>
<comment type="similarity">
    <text evidence="2">Belongs to the peptidase S1 family. CLIP subfamily.</text>
</comment>
<dbReference type="PROSITE" id="PS00134">
    <property type="entry name" value="TRYPSIN_HIS"/>
    <property type="match status" value="1"/>
</dbReference>
<dbReference type="STRING" id="29172.A0A0D8X8X7"/>
<dbReference type="OrthoDB" id="7754674at2759"/>
<evidence type="ECO:0000313" key="7">
    <source>
        <dbReference type="Proteomes" id="UP000053766"/>
    </source>
</evidence>
<dbReference type="AlphaFoldDB" id="A0A0D8X8X7"/>
<dbReference type="Proteomes" id="UP000053766">
    <property type="component" value="Unassembled WGS sequence"/>
</dbReference>
<evidence type="ECO:0000313" key="6">
    <source>
        <dbReference type="EMBL" id="KJH41040.1"/>
    </source>
</evidence>
<dbReference type="PRINTS" id="PR00722">
    <property type="entry name" value="CHYMOTRYPSIN"/>
</dbReference>
<evidence type="ECO:0000256" key="2">
    <source>
        <dbReference type="ARBA" id="ARBA00024195"/>
    </source>
</evidence>
<feature type="domain" description="Peptidase S1" evidence="5">
    <location>
        <begin position="44"/>
        <end position="317"/>
    </location>
</feature>
<gene>
    <name evidence="6" type="ORF">DICVIV_12993</name>
</gene>
<dbReference type="SUPFAM" id="SSF50494">
    <property type="entry name" value="Trypsin-like serine proteases"/>
    <property type="match status" value="1"/>
</dbReference>
<evidence type="ECO:0000256" key="4">
    <source>
        <dbReference type="SAM" id="SignalP"/>
    </source>
</evidence>
<evidence type="ECO:0000259" key="5">
    <source>
        <dbReference type="PROSITE" id="PS50240"/>
    </source>
</evidence>
<dbReference type="InterPro" id="IPR009003">
    <property type="entry name" value="Peptidase_S1_PA"/>
</dbReference>
<keyword evidence="3" id="KW-0720">Serine protease</keyword>
<evidence type="ECO:0000256" key="3">
    <source>
        <dbReference type="RuleBase" id="RU363034"/>
    </source>
</evidence>
<proteinExistence type="inferred from homology"/>
<name>A0A0D8X8X7_DICVI</name>
<feature type="chain" id="PRO_5012090889" evidence="4">
    <location>
        <begin position="16"/>
        <end position="317"/>
    </location>
</feature>
<keyword evidence="4" id="KW-0732">Signal</keyword>
<dbReference type="InterPro" id="IPR043504">
    <property type="entry name" value="Peptidase_S1_PA_chymotrypsin"/>
</dbReference>
<keyword evidence="1" id="KW-1015">Disulfide bond</keyword>
<dbReference type="PROSITE" id="PS50240">
    <property type="entry name" value="TRYPSIN_DOM"/>
    <property type="match status" value="1"/>
</dbReference>
<dbReference type="InterPro" id="IPR033116">
    <property type="entry name" value="TRYPSIN_SER"/>
</dbReference>
<keyword evidence="7" id="KW-1185">Reference proteome</keyword>
<dbReference type="InterPro" id="IPR018114">
    <property type="entry name" value="TRYPSIN_HIS"/>
</dbReference>
<keyword evidence="3" id="KW-0378">Hydrolase</keyword>
<accession>A0A0D8X8X7</accession>
<dbReference type="GO" id="GO:0004252">
    <property type="term" value="F:serine-type endopeptidase activity"/>
    <property type="evidence" value="ECO:0007669"/>
    <property type="project" value="InterPro"/>
</dbReference>
<keyword evidence="3" id="KW-0645">Protease</keyword>
<dbReference type="InterPro" id="IPR001254">
    <property type="entry name" value="Trypsin_dom"/>
</dbReference>
<dbReference type="EMBL" id="KN716924">
    <property type="protein sequence ID" value="KJH41040.1"/>
    <property type="molecule type" value="Genomic_DNA"/>
</dbReference>
<reference evidence="6 7" key="1">
    <citation type="submission" date="2013-11" db="EMBL/GenBank/DDBJ databases">
        <title>Draft genome of the bovine lungworm Dictyocaulus viviparus.</title>
        <authorList>
            <person name="Mitreva M."/>
        </authorList>
    </citation>
    <scope>NUCLEOTIDE SEQUENCE [LARGE SCALE GENOMIC DNA]</scope>
    <source>
        <strain evidence="6 7">HannoverDv2000</strain>
    </source>
</reference>